<dbReference type="GO" id="GO:0046872">
    <property type="term" value="F:metal ion binding"/>
    <property type="evidence" value="ECO:0007669"/>
    <property type="project" value="UniProtKB-KW"/>
</dbReference>
<dbReference type="Pfam" id="PF13847">
    <property type="entry name" value="Methyltransf_31"/>
    <property type="match status" value="1"/>
</dbReference>
<evidence type="ECO:0000313" key="6">
    <source>
        <dbReference type="Proteomes" id="UP000195442"/>
    </source>
</evidence>
<keyword evidence="1" id="KW-0862">Zinc</keyword>
<dbReference type="PANTHER" id="PTHR43460:SF1">
    <property type="entry name" value="METHYLTRANSFERASE TYPE 11 DOMAIN-CONTAINING PROTEIN"/>
    <property type="match status" value="1"/>
</dbReference>
<feature type="binding site" evidence="1">
    <location>
        <position position="24"/>
    </location>
    <ligand>
        <name>Zn(2+)</name>
        <dbReference type="ChEBI" id="CHEBI:29105"/>
    </ligand>
</feature>
<keyword evidence="5" id="KW-0489">Methyltransferase</keyword>
<evidence type="ECO:0000259" key="4">
    <source>
        <dbReference type="Pfam" id="PF21302"/>
    </source>
</evidence>
<dbReference type="EMBL" id="FUKJ01000318">
    <property type="protein sequence ID" value="SJM94243.1"/>
    <property type="molecule type" value="Genomic_DNA"/>
</dbReference>
<feature type="binding site" evidence="1">
    <location>
        <position position="9"/>
    </location>
    <ligand>
        <name>Zn(2+)</name>
        <dbReference type="ChEBI" id="CHEBI:29105"/>
    </ligand>
</feature>
<dbReference type="InterPro" id="IPR052939">
    <property type="entry name" value="23S_rRNA_MeTrnsfrase_RlmA"/>
</dbReference>
<dbReference type="RefSeq" id="WP_087147720.1">
    <property type="nucleotide sequence ID" value="NZ_FUKJ01000318.1"/>
</dbReference>
<dbReference type="Gene3D" id="3.40.50.150">
    <property type="entry name" value="Vaccinia Virus protein VP39"/>
    <property type="match status" value="1"/>
</dbReference>
<gene>
    <name evidence="5" type="primary">rlmA</name>
    <name evidence="5" type="ORF">CRENPOLYSF2_3850002</name>
</gene>
<dbReference type="InterPro" id="IPR029063">
    <property type="entry name" value="SAM-dependent_MTases_sf"/>
</dbReference>
<sequence length="285" mass="32319">MTCYQCPLCATVLTLQPSSKYYACQNQHHFDLAKEGYLNLLPVQHKHSLEPGDSKQMLLARREFLEAGYYAKMAEAVAMMIAAYYSNHQKLRLLDLGCGEGYYSRTLACFIDKQTQKPLDLHGVDIAKFAIAAAAKKQPDARFVVASTNRLPYVDHYFDLVLRIFAPSNALELNRVLKPSGLLLTVTPGPRHLWQLKEFIYTDVKEHTLEPELADGFVRIAAERIHYQITPNPAQRIALLQMTPFAWRANLQVQQTIQSLAELTIDVDFNLTLAKRLEDSQPISP</sequence>
<dbReference type="Proteomes" id="UP000195442">
    <property type="component" value="Unassembled WGS sequence"/>
</dbReference>
<feature type="binding site" evidence="2">
    <location>
        <position position="192"/>
    </location>
    <ligand>
        <name>S-adenosyl-L-methionine</name>
        <dbReference type="ChEBI" id="CHEBI:59789"/>
    </ligand>
</feature>
<keyword evidence="1" id="KW-0479">Metal-binding</keyword>
<protein>
    <submittedName>
        <fullName evidence="5">23S rRNA (Guanine(745)-N(1))-methyltransferase</fullName>
        <ecNumber evidence="5">2.1.1.187</ecNumber>
    </submittedName>
</protein>
<dbReference type="EC" id="2.1.1.187" evidence="5"/>
<feature type="domain" description="Methyltransferase" evidence="3">
    <location>
        <begin position="88"/>
        <end position="195"/>
    </location>
</feature>
<organism evidence="5 6">
    <name type="scientific">Crenothrix polyspora</name>
    <dbReference type="NCBI Taxonomy" id="360316"/>
    <lineage>
        <taxon>Bacteria</taxon>
        <taxon>Pseudomonadati</taxon>
        <taxon>Pseudomonadota</taxon>
        <taxon>Gammaproteobacteria</taxon>
        <taxon>Methylococcales</taxon>
        <taxon>Crenotrichaceae</taxon>
        <taxon>Crenothrix</taxon>
    </lineage>
</organism>
<keyword evidence="5" id="KW-0808">Transferase</keyword>
<dbReference type="OrthoDB" id="108476at2"/>
<evidence type="ECO:0000256" key="2">
    <source>
        <dbReference type="PIRSR" id="PIRSR018249-2"/>
    </source>
</evidence>
<feature type="domain" description="23S rRNA (guanine(745)-N(1))-methyltransferase N-terminal" evidence="4">
    <location>
        <begin position="4"/>
        <end position="48"/>
    </location>
</feature>
<accession>A0A1R4HDE6</accession>
<dbReference type="GO" id="GO:0052911">
    <property type="term" value="F:23S rRNA (guanine(745)-N(1))-methyltransferase activity"/>
    <property type="evidence" value="ECO:0007669"/>
    <property type="project" value="UniProtKB-EC"/>
</dbReference>
<feature type="binding site" evidence="2">
    <location>
        <begin position="100"/>
        <end position="101"/>
    </location>
    <ligand>
        <name>S-adenosyl-L-methionine</name>
        <dbReference type="ChEBI" id="CHEBI:59789"/>
    </ligand>
</feature>
<dbReference type="Pfam" id="PF21302">
    <property type="entry name" value="Zn_ribbon_RlmA"/>
    <property type="match status" value="1"/>
</dbReference>
<feature type="binding site" evidence="2">
    <location>
        <position position="70"/>
    </location>
    <ligand>
        <name>S-adenosyl-L-methionine</name>
        <dbReference type="ChEBI" id="CHEBI:59789"/>
    </ligand>
</feature>
<reference evidence="6" key="1">
    <citation type="submission" date="2017-02" db="EMBL/GenBank/DDBJ databases">
        <authorList>
            <person name="Daims H."/>
        </authorList>
    </citation>
    <scope>NUCLEOTIDE SEQUENCE [LARGE SCALE GENOMIC DNA]</scope>
</reference>
<evidence type="ECO:0000313" key="5">
    <source>
        <dbReference type="EMBL" id="SJM94243.1"/>
    </source>
</evidence>
<dbReference type="PIRSF" id="PIRSF018249">
    <property type="entry name" value="MyrA_prd"/>
    <property type="match status" value="1"/>
</dbReference>
<dbReference type="InterPro" id="IPR025714">
    <property type="entry name" value="Methyltranfer_dom"/>
</dbReference>
<keyword evidence="2" id="KW-0949">S-adenosyl-L-methionine</keyword>
<evidence type="ECO:0000256" key="1">
    <source>
        <dbReference type="PIRSR" id="PIRSR018249-1"/>
    </source>
</evidence>
<name>A0A1R4HDE6_9GAMM</name>
<feature type="binding site" evidence="1">
    <location>
        <position position="28"/>
    </location>
    <ligand>
        <name>Zn(2+)</name>
        <dbReference type="ChEBI" id="CHEBI:29105"/>
    </ligand>
</feature>
<dbReference type="NCBIfam" id="NF008300">
    <property type="entry name" value="PRK11088.1"/>
    <property type="match status" value="1"/>
</dbReference>
<dbReference type="CDD" id="cd02440">
    <property type="entry name" value="AdoMet_MTases"/>
    <property type="match status" value="1"/>
</dbReference>
<dbReference type="PANTHER" id="PTHR43460">
    <property type="entry name" value="METHYLTRANSFERASE"/>
    <property type="match status" value="1"/>
</dbReference>
<proteinExistence type="predicted"/>
<dbReference type="SUPFAM" id="SSF53335">
    <property type="entry name" value="S-adenosyl-L-methionine-dependent methyltransferases"/>
    <property type="match status" value="1"/>
</dbReference>
<evidence type="ECO:0000259" key="3">
    <source>
        <dbReference type="Pfam" id="PF13847"/>
    </source>
</evidence>
<dbReference type="InterPro" id="IPR016718">
    <property type="entry name" value="rRNA_m1G-MeTrfase_A_prd"/>
</dbReference>
<dbReference type="InterPro" id="IPR048647">
    <property type="entry name" value="RlmA_N"/>
</dbReference>
<dbReference type="AlphaFoldDB" id="A0A1R4HDE6"/>
<keyword evidence="6" id="KW-1185">Reference proteome</keyword>
<feature type="binding site" evidence="1">
    <location>
        <position position="6"/>
    </location>
    <ligand>
        <name>Zn(2+)</name>
        <dbReference type="ChEBI" id="CHEBI:29105"/>
    </ligand>
</feature>